<dbReference type="Proteomes" id="UP000601435">
    <property type="component" value="Unassembled WGS sequence"/>
</dbReference>
<dbReference type="PANTHER" id="PTHR46696:SF1">
    <property type="entry name" value="CYTOCHROME P450 YJIB-RELATED"/>
    <property type="match status" value="1"/>
</dbReference>
<dbReference type="Gene3D" id="3.40.50.1820">
    <property type="entry name" value="alpha/beta hydrolase"/>
    <property type="match status" value="1"/>
</dbReference>
<dbReference type="EMBL" id="CAJNJA010071251">
    <property type="protein sequence ID" value="CAE7903180.1"/>
    <property type="molecule type" value="Genomic_DNA"/>
</dbReference>
<evidence type="ECO:0000313" key="9">
    <source>
        <dbReference type="Proteomes" id="UP000601435"/>
    </source>
</evidence>
<comment type="similarity">
    <text evidence="1">Belongs to the cytochrome P450 family.</text>
</comment>
<dbReference type="InterPro" id="IPR036396">
    <property type="entry name" value="Cyt_P450_sf"/>
</dbReference>
<comment type="caution">
    <text evidence="8">The sequence shown here is derived from an EMBL/GenBank/DDBJ whole genome shotgun (WGS) entry which is preliminary data.</text>
</comment>
<keyword evidence="4" id="KW-0560">Oxidoreductase</keyword>
<dbReference type="Pfam" id="PF00561">
    <property type="entry name" value="Abhydrolase_1"/>
    <property type="match status" value="1"/>
</dbReference>
<dbReference type="PRINTS" id="PR00359">
    <property type="entry name" value="BP450"/>
</dbReference>
<dbReference type="Gene3D" id="1.10.630.10">
    <property type="entry name" value="Cytochrome P450"/>
    <property type="match status" value="1"/>
</dbReference>
<dbReference type="SUPFAM" id="SSF48264">
    <property type="entry name" value="Cytochrome P450"/>
    <property type="match status" value="1"/>
</dbReference>
<evidence type="ECO:0000256" key="5">
    <source>
        <dbReference type="ARBA" id="ARBA00023004"/>
    </source>
</evidence>
<dbReference type="InterPro" id="IPR002397">
    <property type="entry name" value="Cyt_P450_B"/>
</dbReference>
<dbReference type="PRINTS" id="PR00385">
    <property type="entry name" value="P450"/>
</dbReference>
<dbReference type="GO" id="GO:0004497">
    <property type="term" value="F:monooxygenase activity"/>
    <property type="evidence" value="ECO:0007669"/>
    <property type="project" value="UniProtKB-KW"/>
</dbReference>
<keyword evidence="2" id="KW-0349">Heme</keyword>
<dbReference type="GO" id="GO:0016705">
    <property type="term" value="F:oxidoreductase activity, acting on paired donors, with incorporation or reduction of molecular oxygen"/>
    <property type="evidence" value="ECO:0007669"/>
    <property type="project" value="InterPro"/>
</dbReference>
<keyword evidence="6" id="KW-0503">Monooxygenase</keyword>
<dbReference type="InterPro" id="IPR001128">
    <property type="entry name" value="Cyt_P450"/>
</dbReference>
<evidence type="ECO:0000259" key="7">
    <source>
        <dbReference type="Pfam" id="PF00561"/>
    </source>
</evidence>
<name>A0A813BFQ8_9DINO</name>
<dbReference type="InterPro" id="IPR017972">
    <property type="entry name" value="Cyt_P450_CS"/>
</dbReference>
<keyword evidence="3" id="KW-0479">Metal-binding</keyword>
<evidence type="ECO:0000313" key="8">
    <source>
        <dbReference type="EMBL" id="CAE7903180.1"/>
    </source>
</evidence>
<evidence type="ECO:0000256" key="2">
    <source>
        <dbReference type="ARBA" id="ARBA00022617"/>
    </source>
</evidence>
<dbReference type="SUPFAM" id="SSF53474">
    <property type="entry name" value="alpha/beta-Hydrolases"/>
    <property type="match status" value="1"/>
</dbReference>
<dbReference type="Pfam" id="PF00067">
    <property type="entry name" value="p450"/>
    <property type="match status" value="1"/>
</dbReference>
<keyword evidence="5" id="KW-0408">Iron</keyword>
<reference evidence="8" key="1">
    <citation type="submission" date="2021-02" db="EMBL/GenBank/DDBJ databases">
        <authorList>
            <person name="Dougan E. K."/>
            <person name="Rhodes N."/>
            <person name="Thang M."/>
            <person name="Chan C."/>
        </authorList>
    </citation>
    <scope>NUCLEOTIDE SEQUENCE</scope>
</reference>
<gene>
    <name evidence="8" type="primary">cypA</name>
    <name evidence="8" type="ORF">SNEC2469_LOCUS30471</name>
</gene>
<feature type="domain" description="AB hydrolase-1" evidence="7">
    <location>
        <begin position="389"/>
        <end position="521"/>
    </location>
</feature>
<dbReference type="GO" id="GO:0005506">
    <property type="term" value="F:iron ion binding"/>
    <property type="evidence" value="ECO:0007669"/>
    <property type="project" value="InterPro"/>
</dbReference>
<evidence type="ECO:0000256" key="6">
    <source>
        <dbReference type="ARBA" id="ARBA00023033"/>
    </source>
</evidence>
<dbReference type="InterPro" id="IPR029058">
    <property type="entry name" value="AB_hydrolase_fold"/>
</dbReference>
<organism evidence="8 9">
    <name type="scientific">Symbiodinium necroappetens</name>
    <dbReference type="NCBI Taxonomy" id="1628268"/>
    <lineage>
        <taxon>Eukaryota</taxon>
        <taxon>Sar</taxon>
        <taxon>Alveolata</taxon>
        <taxon>Dinophyceae</taxon>
        <taxon>Suessiales</taxon>
        <taxon>Symbiodiniaceae</taxon>
        <taxon>Symbiodinium</taxon>
    </lineage>
</organism>
<dbReference type="OrthoDB" id="298989at2759"/>
<dbReference type="PROSITE" id="PS00086">
    <property type="entry name" value="CYTOCHROME_P450"/>
    <property type="match status" value="1"/>
</dbReference>
<dbReference type="AlphaFoldDB" id="A0A813BFQ8"/>
<evidence type="ECO:0000256" key="4">
    <source>
        <dbReference type="ARBA" id="ARBA00023002"/>
    </source>
</evidence>
<evidence type="ECO:0000256" key="3">
    <source>
        <dbReference type="ARBA" id="ARBA00022723"/>
    </source>
</evidence>
<dbReference type="FunFam" id="1.10.630.10:FF:000018">
    <property type="entry name" value="Cytochrome P450 monooxygenase"/>
    <property type="match status" value="1"/>
</dbReference>
<evidence type="ECO:0000256" key="1">
    <source>
        <dbReference type="ARBA" id="ARBA00010617"/>
    </source>
</evidence>
<dbReference type="CDD" id="cd11029">
    <property type="entry name" value="CYP107-like"/>
    <property type="match status" value="1"/>
</dbReference>
<sequence length="760" mass="83909">MMAQPIELPKTINLADRDFTDRKYDYYAELRRSRPVSRGRIAVVNVHLVARYADAIALTKSKQFLRNRGTITGGGRMPFPLPKHLALLAQSMIVEDDPQHRRLRNLVQKAFAPRSLDKLVGRVETVAHQLLDDALAKPEVDLQRDYALQIPTIVIGEMVGVSQAQMPKVQSSVRVLSDGLSGWNILRTILWDLRRTADYIRELVNFKRVNPGDDILSDLIAAEEAGDSLTEDELVSLVFLLIVAGYETTAHLITNGVHALVTHPEQMARLRAQPELMDSAVEEMLRFCPPVHGTKMNYAVEDLEIAGYPIKKGEAVIPLLACANRDSEMFADPDVFDVGRSDNKHLSFSQGNHFCLGAFLARMETKLAFQVLLERTQDISFAAGDLSAPPVLLVMGLTASHRLWGEDFVNGIIDAGYRVVLFDNRDTGESARLDELGEPTLWWQMLKATIGLDVDAPYSLNDMAADAIAVLDELKIERAHIVGASMGGMIAQIIAADYPERTQSLVSIMSTTGAPHLPEAQGGAGDDLLELGDSEGDVQAQLEEMGMFPDAMPRQLMAIVSAGDRSEAVSRIKVYGSLLAESIEMTVGQNSVAKWLEIAAHVGIVVGLLLVAFQIAQEEDIAATEVTGQLFSDVIDYYEKLTGENPGEALARAIDDPRTLTTEDHIILFNLYMAEFAKAMRQESIPDHEVGRTAVVRWTGLLNNPYGYAWWKVFGKSLSPFVPQLYAALEPELERLGPKHANQTAIQIQAVQDILLELEK</sequence>
<dbReference type="GO" id="GO:0020037">
    <property type="term" value="F:heme binding"/>
    <property type="evidence" value="ECO:0007669"/>
    <property type="project" value="InterPro"/>
</dbReference>
<dbReference type="PANTHER" id="PTHR46696">
    <property type="entry name" value="P450, PUTATIVE (EUROFUNG)-RELATED"/>
    <property type="match status" value="1"/>
</dbReference>
<dbReference type="InterPro" id="IPR000073">
    <property type="entry name" value="AB_hydrolase_1"/>
</dbReference>
<proteinExistence type="inferred from homology"/>
<keyword evidence="9" id="KW-1185">Reference proteome</keyword>
<accession>A0A813BFQ8</accession>
<protein>
    <submittedName>
        <fullName evidence="8">CypA protein</fullName>
    </submittedName>
</protein>